<dbReference type="InterPro" id="IPR000092">
    <property type="entry name" value="Polyprenyl_synt"/>
</dbReference>
<keyword evidence="3" id="KW-0479">Metal-binding</keyword>
<dbReference type="Gene3D" id="1.10.600.10">
    <property type="entry name" value="Farnesyl Diphosphate Synthase"/>
    <property type="match status" value="1"/>
</dbReference>
<evidence type="ECO:0000256" key="2">
    <source>
        <dbReference type="ARBA" id="ARBA00006706"/>
    </source>
</evidence>
<dbReference type="GO" id="GO:0046872">
    <property type="term" value="F:metal ion binding"/>
    <property type="evidence" value="ECO:0007669"/>
    <property type="project" value="UniProtKB-KW"/>
</dbReference>
<proteinExistence type="inferred from homology"/>
<dbReference type="PANTHER" id="PTHR43281:SF28">
    <property type="entry name" value="GERANYLGERANYL PYROPHOSPHATE SYNTHASE, CHLOROPLASTIC-LIKE"/>
    <property type="match status" value="1"/>
</dbReference>
<dbReference type="GO" id="GO:0004311">
    <property type="term" value="F:geranylgeranyl diphosphate synthase activity"/>
    <property type="evidence" value="ECO:0007669"/>
    <property type="project" value="TreeGrafter"/>
</dbReference>
<dbReference type="InterPro" id="IPR008949">
    <property type="entry name" value="Isoprenoid_synthase_dom_sf"/>
</dbReference>
<dbReference type="PANTHER" id="PTHR43281">
    <property type="entry name" value="FARNESYL DIPHOSPHATE SYNTHASE"/>
    <property type="match status" value="1"/>
</dbReference>
<name>A0AAW2U1Z8_9LAMI</name>
<dbReference type="Pfam" id="PF00348">
    <property type="entry name" value="polyprenyl_synt"/>
    <property type="match status" value="1"/>
</dbReference>
<dbReference type="GO" id="GO:0008299">
    <property type="term" value="P:isoprenoid biosynthetic process"/>
    <property type="evidence" value="ECO:0007669"/>
    <property type="project" value="InterPro"/>
</dbReference>
<reference evidence="5" key="2">
    <citation type="journal article" date="2024" name="Plant">
        <title>Genomic evolution and insights into agronomic trait innovations of Sesamum species.</title>
        <authorList>
            <person name="Miao H."/>
            <person name="Wang L."/>
            <person name="Qu L."/>
            <person name="Liu H."/>
            <person name="Sun Y."/>
            <person name="Le M."/>
            <person name="Wang Q."/>
            <person name="Wei S."/>
            <person name="Zheng Y."/>
            <person name="Lin W."/>
            <person name="Duan Y."/>
            <person name="Cao H."/>
            <person name="Xiong S."/>
            <person name="Wang X."/>
            <person name="Wei L."/>
            <person name="Li C."/>
            <person name="Ma Q."/>
            <person name="Ju M."/>
            <person name="Zhao R."/>
            <person name="Li G."/>
            <person name="Mu C."/>
            <person name="Tian Q."/>
            <person name="Mei H."/>
            <person name="Zhang T."/>
            <person name="Gao T."/>
            <person name="Zhang H."/>
        </authorList>
    </citation>
    <scope>NUCLEOTIDE SEQUENCE</scope>
    <source>
        <strain evidence="5">KEN1</strain>
    </source>
</reference>
<sequence length="106" mass="11624">MIDVGKEKPSFNFNTYVVEKANFVNKALDDAVSVKNPPMIHEAMRYSLLVGGKRVGPMLCIAACEVVGDNQSAALPTACVVEMIHTMSLIHDNLDFSKHSDVQFVI</sequence>
<evidence type="ECO:0000256" key="4">
    <source>
        <dbReference type="ARBA" id="ARBA00022842"/>
    </source>
</evidence>
<comment type="caution">
    <text evidence="5">The sequence shown here is derived from an EMBL/GenBank/DDBJ whole genome shotgun (WGS) entry which is preliminary data.</text>
</comment>
<dbReference type="SUPFAM" id="SSF48576">
    <property type="entry name" value="Terpenoid synthases"/>
    <property type="match status" value="1"/>
</dbReference>
<keyword evidence="4" id="KW-0460">Magnesium</keyword>
<evidence type="ECO:0000256" key="3">
    <source>
        <dbReference type="ARBA" id="ARBA00022723"/>
    </source>
</evidence>
<evidence type="ECO:0000256" key="1">
    <source>
        <dbReference type="ARBA" id="ARBA00001946"/>
    </source>
</evidence>
<organism evidence="5">
    <name type="scientific">Sesamum latifolium</name>
    <dbReference type="NCBI Taxonomy" id="2727402"/>
    <lineage>
        <taxon>Eukaryota</taxon>
        <taxon>Viridiplantae</taxon>
        <taxon>Streptophyta</taxon>
        <taxon>Embryophyta</taxon>
        <taxon>Tracheophyta</taxon>
        <taxon>Spermatophyta</taxon>
        <taxon>Magnoliopsida</taxon>
        <taxon>eudicotyledons</taxon>
        <taxon>Gunneridae</taxon>
        <taxon>Pentapetalae</taxon>
        <taxon>asterids</taxon>
        <taxon>lamiids</taxon>
        <taxon>Lamiales</taxon>
        <taxon>Pedaliaceae</taxon>
        <taxon>Sesamum</taxon>
    </lineage>
</organism>
<evidence type="ECO:0000313" key="5">
    <source>
        <dbReference type="EMBL" id="KAL0411129.1"/>
    </source>
</evidence>
<dbReference type="AlphaFoldDB" id="A0AAW2U1Z8"/>
<comment type="cofactor">
    <cofactor evidence="1">
        <name>Mg(2+)</name>
        <dbReference type="ChEBI" id="CHEBI:18420"/>
    </cofactor>
</comment>
<comment type="similarity">
    <text evidence="2">Belongs to the FPP/GGPP synthase family.</text>
</comment>
<reference evidence="5" key="1">
    <citation type="submission" date="2020-06" db="EMBL/GenBank/DDBJ databases">
        <authorList>
            <person name="Li T."/>
            <person name="Hu X."/>
            <person name="Zhang T."/>
            <person name="Song X."/>
            <person name="Zhang H."/>
            <person name="Dai N."/>
            <person name="Sheng W."/>
            <person name="Hou X."/>
            <person name="Wei L."/>
        </authorList>
    </citation>
    <scope>NUCLEOTIDE SEQUENCE</scope>
    <source>
        <strain evidence="5">KEN1</strain>
        <tissue evidence="5">Leaf</tissue>
    </source>
</reference>
<dbReference type="EMBL" id="JACGWN010000013">
    <property type="protein sequence ID" value="KAL0411129.1"/>
    <property type="molecule type" value="Genomic_DNA"/>
</dbReference>
<accession>A0AAW2U1Z8</accession>
<protein>
    <submittedName>
        <fullName evidence="5">Geranylgeranyl pyrophosphate synthase, chloroplastic</fullName>
    </submittedName>
</protein>
<gene>
    <name evidence="5" type="ORF">Slati_3702600</name>
</gene>